<organism evidence="2 3">
    <name type="scientific">Terrapene triunguis</name>
    <name type="common">Three-toed box turtle</name>
    <dbReference type="NCBI Taxonomy" id="2587831"/>
    <lineage>
        <taxon>Eukaryota</taxon>
        <taxon>Metazoa</taxon>
        <taxon>Chordata</taxon>
        <taxon>Craniata</taxon>
        <taxon>Vertebrata</taxon>
        <taxon>Euteleostomi</taxon>
        <taxon>Archelosauria</taxon>
        <taxon>Testudinata</taxon>
        <taxon>Testudines</taxon>
        <taxon>Cryptodira</taxon>
        <taxon>Durocryptodira</taxon>
        <taxon>Testudinoidea</taxon>
        <taxon>Emydidae</taxon>
        <taxon>Terrapene</taxon>
    </lineage>
</organism>
<dbReference type="Ensembl" id="ENSTMTT00000015579.1">
    <property type="protein sequence ID" value="ENSTMTP00000015046.1"/>
    <property type="gene ID" value="ENSTMTG00000010989.1"/>
</dbReference>
<reference evidence="2" key="2">
    <citation type="submission" date="2025-09" db="UniProtKB">
        <authorList>
            <consortium name="Ensembl"/>
        </authorList>
    </citation>
    <scope>IDENTIFICATION</scope>
</reference>
<dbReference type="InParanoid" id="A0A674IZT9"/>
<dbReference type="GeneTree" id="ENSGT00900000143042"/>
<evidence type="ECO:0000313" key="2">
    <source>
        <dbReference type="Ensembl" id="ENSTMTP00000015046.1"/>
    </source>
</evidence>
<evidence type="ECO:0000256" key="1">
    <source>
        <dbReference type="SAM" id="MobiDB-lite"/>
    </source>
</evidence>
<feature type="compositionally biased region" description="Basic and acidic residues" evidence="1">
    <location>
        <begin position="16"/>
        <end position="25"/>
    </location>
</feature>
<sequence length="193" mass="22435">MGDATKPCFAKRKKERGVLDEEKLKRNPLQQDYHPMEDYGHGQKKKKNRYGLSEEKGITRSLGTSPRKGPHSILNSSNSFKNMGQNQGVRINDTRKDQIKKWISDDHRGNSDSWREYRSTVWIPVLNRTRKDSLREVEGAGSRNVKRQFPKDLNEEVSDTQKGNCGNEHIFYIVFKVKSITVVNHMFRKVLVF</sequence>
<keyword evidence="3" id="KW-1185">Reference proteome</keyword>
<feature type="region of interest" description="Disordered" evidence="1">
    <location>
        <begin position="1"/>
        <end position="86"/>
    </location>
</feature>
<dbReference type="AlphaFoldDB" id="A0A674IZT9"/>
<accession>A0A674IZT9</accession>
<reference evidence="2" key="1">
    <citation type="submission" date="2025-08" db="UniProtKB">
        <authorList>
            <consortium name="Ensembl"/>
        </authorList>
    </citation>
    <scope>IDENTIFICATION</scope>
</reference>
<protein>
    <submittedName>
        <fullName evidence="2">Uncharacterized protein</fullName>
    </submittedName>
</protein>
<name>A0A674IZT9_9SAUR</name>
<dbReference type="Proteomes" id="UP000472274">
    <property type="component" value="Unplaced"/>
</dbReference>
<feature type="compositionally biased region" description="Polar residues" evidence="1">
    <location>
        <begin position="73"/>
        <end position="86"/>
    </location>
</feature>
<evidence type="ECO:0000313" key="3">
    <source>
        <dbReference type="Proteomes" id="UP000472274"/>
    </source>
</evidence>
<proteinExistence type="predicted"/>